<feature type="chain" id="PRO_5042495633" description="Parvulin-like PPIase" evidence="7">
    <location>
        <begin position="24"/>
        <end position="465"/>
    </location>
</feature>
<evidence type="ECO:0000256" key="1">
    <source>
        <dbReference type="ARBA" id="ARBA00018370"/>
    </source>
</evidence>
<feature type="signal peptide" evidence="7">
    <location>
        <begin position="1"/>
        <end position="23"/>
    </location>
</feature>
<keyword evidence="2 7" id="KW-0732">Signal</keyword>
<feature type="region of interest" description="Disordered" evidence="6">
    <location>
        <begin position="26"/>
        <end position="69"/>
    </location>
</feature>
<feature type="domain" description="PpiC" evidence="8">
    <location>
        <begin position="326"/>
        <end position="422"/>
    </location>
</feature>
<evidence type="ECO:0000256" key="7">
    <source>
        <dbReference type="SAM" id="SignalP"/>
    </source>
</evidence>
<dbReference type="PANTHER" id="PTHR47637:SF1">
    <property type="entry name" value="CHAPERONE SURA"/>
    <property type="match status" value="1"/>
</dbReference>
<evidence type="ECO:0000256" key="2">
    <source>
        <dbReference type="ARBA" id="ARBA00022729"/>
    </source>
</evidence>
<dbReference type="Gene3D" id="1.10.4030.10">
    <property type="entry name" value="Porin chaperone SurA, peptide-binding domain"/>
    <property type="match status" value="1"/>
</dbReference>
<name>A0AAJ5X060_9CAUL</name>
<dbReference type="EMBL" id="CP119326">
    <property type="protein sequence ID" value="WEK39524.1"/>
    <property type="molecule type" value="Genomic_DNA"/>
</dbReference>
<feature type="compositionally biased region" description="Low complexity" evidence="6">
    <location>
        <begin position="26"/>
        <end position="38"/>
    </location>
</feature>
<keyword evidence="5 9" id="KW-0413">Isomerase</keyword>
<reference evidence="9" key="1">
    <citation type="submission" date="2023-03" db="EMBL/GenBank/DDBJ databases">
        <title>Andean soil-derived lignocellulolytic bacterial consortium as a source of novel taxa and putative plastic-active enzymes.</title>
        <authorList>
            <person name="Diaz-Garcia L."/>
            <person name="Chuvochina M."/>
            <person name="Feuerriegel G."/>
            <person name="Bunk B."/>
            <person name="Sproer C."/>
            <person name="Streit W.R."/>
            <person name="Rodriguez L.M."/>
            <person name="Overmann J."/>
            <person name="Jimenez D.J."/>
        </authorList>
    </citation>
    <scope>NUCLEOTIDE SEQUENCE</scope>
    <source>
        <strain evidence="9">MAG 833</strain>
    </source>
</reference>
<dbReference type="Gene3D" id="3.10.50.40">
    <property type="match status" value="2"/>
</dbReference>
<evidence type="ECO:0000313" key="9">
    <source>
        <dbReference type="EMBL" id="WEK39524.1"/>
    </source>
</evidence>
<dbReference type="GO" id="GO:0003755">
    <property type="term" value="F:peptidyl-prolyl cis-trans isomerase activity"/>
    <property type="evidence" value="ECO:0007669"/>
    <property type="project" value="UniProtKB-KW"/>
</dbReference>
<dbReference type="PROSITE" id="PS50198">
    <property type="entry name" value="PPIC_PPIASE_2"/>
    <property type="match status" value="2"/>
</dbReference>
<gene>
    <name evidence="9" type="ORF">P0Y50_13420</name>
</gene>
<dbReference type="InterPro" id="IPR027304">
    <property type="entry name" value="Trigger_fact/SurA_dom_sf"/>
</dbReference>
<dbReference type="PANTHER" id="PTHR47637">
    <property type="entry name" value="CHAPERONE SURA"/>
    <property type="match status" value="1"/>
</dbReference>
<dbReference type="AlphaFoldDB" id="A0AAJ5X060"/>
<proteinExistence type="predicted"/>
<accession>A0AAJ5X060</accession>
<feature type="domain" description="PpiC" evidence="8">
    <location>
        <begin position="201"/>
        <end position="319"/>
    </location>
</feature>
<keyword evidence="5" id="KW-0697">Rotamase</keyword>
<dbReference type="SUPFAM" id="SSF109998">
    <property type="entry name" value="Triger factor/SurA peptide-binding domain-like"/>
    <property type="match status" value="1"/>
</dbReference>
<dbReference type="SUPFAM" id="SSF54534">
    <property type="entry name" value="FKBP-like"/>
    <property type="match status" value="2"/>
</dbReference>
<evidence type="ECO:0000259" key="8">
    <source>
        <dbReference type="PROSITE" id="PS50198"/>
    </source>
</evidence>
<evidence type="ECO:0000256" key="3">
    <source>
        <dbReference type="ARBA" id="ARBA00030642"/>
    </source>
</evidence>
<evidence type="ECO:0000256" key="6">
    <source>
        <dbReference type="SAM" id="MobiDB-lite"/>
    </source>
</evidence>
<dbReference type="InterPro" id="IPR000297">
    <property type="entry name" value="PPIase_PpiC"/>
</dbReference>
<evidence type="ECO:0000256" key="4">
    <source>
        <dbReference type="ARBA" id="ARBA00031484"/>
    </source>
</evidence>
<feature type="compositionally biased region" description="Low complexity" evidence="6">
    <location>
        <begin position="45"/>
        <end position="66"/>
    </location>
</feature>
<dbReference type="Proteomes" id="UP001213664">
    <property type="component" value="Chromosome"/>
</dbReference>
<dbReference type="InterPro" id="IPR050280">
    <property type="entry name" value="OMP_Chaperone_SurA"/>
</dbReference>
<dbReference type="Pfam" id="PF00639">
    <property type="entry name" value="Rotamase"/>
    <property type="match status" value="1"/>
</dbReference>
<protein>
    <recommendedName>
        <fullName evidence="1">Parvulin-like PPIase</fullName>
    </recommendedName>
    <alternativeName>
        <fullName evidence="3">Peptidyl-prolyl cis-trans isomerase plp</fullName>
    </alternativeName>
    <alternativeName>
        <fullName evidence="4">Rotamase plp</fullName>
    </alternativeName>
</protein>
<organism evidence="9 10">
    <name type="scientific">Candidatus Brevundimonas colombiensis</name>
    <dbReference type="NCBI Taxonomy" id="3121376"/>
    <lineage>
        <taxon>Bacteria</taxon>
        <taxon>Pseudomonadati</taxon>
        <taxon>Pseudomonadota</taxon>
        <taxon>Alphaproteobacteria</taxon>
        <taxon>Caulobacterales</taxon>
        <taxon>Caulobacteraceae</taxon>
        <taxon>Brevundimonas</taxon>
    </lineage>
</organism>
<dbReference type="InterPro" id="IPR046357">
    <property type="entry name" value="PPIase_dom_sf"/>
</dbReference>
<sequence>MGLMRYSTGAALAALLLAGSAHGQTAAARPQGPARAPTATPPQAPAQGAAAGAPNPAAEEAPTTARAEPKFEMADGIVATVNDKIITGYDLRQRMLMLIASSQVQPTEQNLPAIQQAALNALIEDRLKIQEMAKFESLKVTDEEVDQEIAEMARAAGTTPANYLQFLQQGGIQPAAFRENLRTQIGWSQLVPGRFNSRARPSSLQVDQELRRLNEAASKPQFLLGEIYIDAARVGGAQAALNGARQLVQQIIQGAPFQAVAQQFSSAPSANARVPGDAGWVVRDSLQPAVQTVVDQLQAGQLSNPIVVDGGVYILYLRDKRDGASTSLVSLRQVMVELPETASEADVAAATQKLQAMRTGLTCDNILSQARATEGVIGADLGESDVANLAPQFQQFARTGELGAVSTPIRTPLGLHLVAVCGRRVGGPEAPNRQQVENRLRAQNLQVLERRYLRDLRSDALIEFK</sequence>
<evidence type="ECO:0000313" key="10">
    <source>
        <dbReference type="Proteomes" id="UP001213664"/>
    </source>
</evidence>
<dbReference type="Pfam" id="PF13624">
    <property type="entry name" value="SurA_N_3"/>
    <property type="match status" value="1"/>
</dbReference>
<evidence type="ECO:0000256" key="5">
    <source>
        <dbReference type="PROSITE-ProRule" id="PRU00278"/>
    </source>
</evidence>